<dbReference type="EMBL" id="PGFZ01000032">
    <property type="protein sequence ID" value="POZ49670.1"/>
    <property type="molecule type" value="Genomic_DNA"/>
</dbReference>
<sequence>MTAAPKRRKPQGIPPSEVRAEITRLYQTAANGTELAAALTACHYALTRSTRRAILVTDPQGGEHNLLSRIAIPREEALSKLADLNPDSLPLKKSREREAAVKCFLTPAEKSELISRADQAELSLSGYIRALIFANAAQQPKASRRPMTDKQELVKLRQELRTIGGHLSELAAIQHPIGGFDNKTFAELCSAHENALKAILSALSKP</sequence>
<dbReference type="Pfam" id="PF21983">
    <property type="entry name" value="NikA-like"/>
    <property type="match status" value="1"/>
</dbReference>
<proteinExistence type="predicted"/>
<protein>
    <submittedName>
        <fullName evidence="1">Uncharacterized protein</fullName>
    </submittedName>
</protein>
<accession>A0A2S5CFU5</accession>
<evidence type="ECO:0000313" key="2">
    <source>
        <dbReference type="Proteomes" id="UP000237423"/>
    </source>
</evidence>
<evidence type="ECO:0000313" key="1">
    <source>
        <dbReference type="EMBL" id="POZ49670.1"/>
    </source>
</evidence>
<dbReference type="AlphaFoldDB" id="A0A2S5CFU5"/>
<dbReference type="InterPro" id="IPR053842">
    <property type="entry name" value="NikA-like"/>
</dbReference>
<comment type="caution">
    <text evidence="1">The sequence shown here is derived from an EMBL/GenBank/DDBJ whole genome shotgun (WGS) entry which is preliminary data.</text>
</comment>
<organism evidence="1 2">
    <name type="scientific">Methylovulum psychrotolerans</name>
    <dbReference type="NCBI Taxonomy" id="1704499"/>
    <lineage>
        <taxon>Bacteria</taxon>
        <taxon>Pseudomonadati</taxon>
        <taxon>Pseudomonadota</taxon>
        <taxon>Gammaproteobacteria</taxon>
        <taxon>Methylococcales</taxon>
        <taxon>Methylococcaceae</taxon>
        <taxon>Methylovulum</taxon>
    </lineage>
</organism>
<dbReference type="RefSeq" id="WP_103975944.1">
    <property type="nucleotide sequence ID" value="NZ_PGFZ01000032.1"/>
</dbReference>
<gene>
    <name evidence="1" type="ORF">AADEFJLK_04563</name>
</gene>
<dbReference type="Proteomes" id="UP000237423">
    <property type="component" value="Unassembled WGS sequence"/>
</dbReference>
<name>A0A2S5CFU5_9GAMM</name>
<reference evidence="1 2" key="1">
    <citation type="submission" date="2017-11" db="EMBL/GenBank/DDBJ databases">
        <title>Draft Genome Sequence of Methylobacter psychrotolerans Sph1T, an Obligate Methanotroph from Low-Temperature Environments.</title>
        <authorList>
            <person name="Oshkin I.Y."/>
            <person name="Miroshnikov K."/>
            <person name="Belova S.E."/>
            <person name="Korzhenkov A."/>
            <person name="Toshchakov S.V."/>
            <person name="Dedysh S.N."/>
        </authorList>
    </citation>
    <scope>NUCLEOTIDE SEQUENCE [LARGE SCALE GENOMIC DNA]</scope>
    <source>
        <strain evidence="1 2">Sph1</strain>
    </source>
</reference>